<dbReference type="Proteomes" id="UP001596956">
    <property type="component" value="Unassembled WGS sequence"/>
</dbReference>
<reference evidence="6" key="1">
    <citation type="journal article" date="2019" name="Int. J. Syst. Evol. Microbiol.">
        <title>The Global Catalogue of Microorganisms (GCM) 10K type strain sequencing project: providing services to taxonomists for standard genome sequencing and annotation.</title>
        <authorList>
            <consortium name="The Broad Institute Genomics Platform"/>
            <consortium name="The Broad Institute Genome Sequencing Center for Infectious Disease"/>
            <person name="Wu L."/>
            <person name="Ma J."/>
        </authorList>
    </citation>
    <scope>NUCLEOTIDE SEQUENCE [LARGE SCALE GENOMIC DNA]</scope>
    <source>
        <strain evidence="6">CCUG 63369</strain>
    </source>
</reference>
<dbReference type="Pfam" id="PF00392">
    <property type="entry name" value="GntR"/>
    <property type="match status" value="1"/>
</dbReference>
<dbReference type="EMBL" id="JBHTHR010000477">
    <property type="protein sequence ID" value="MFD0802451.1"/>
    <property type="molecule type" value="Genomic_DNA"/>
</dbReference>
<proteinExistence type="predicted"/>
<keyword evidence="2" id="KW-0238">DNA-binding</keyword>
<dbReference type="PANTHER" id="PTHR44846:SF1">
    <property type="entry name" value="MANNOSYL-D-GLYCERATE TRANSPORT_METABOLISM SYSTEM REPRESSOR MNGR-RELATED"/>
    <property type="match status" value="1"/>
</dbReference>
<evidence type="ECO:0000259" key="4">
    <source>
        <dbReference type="PROSITE" id="PS50949"/>
    </source>
</evidence>
<comment type="caution">
    <text evidence="5">The sequence shown here is derived from an EMBL/GenBank/DDBJ whole genome shotgun (WGS) entry which is preliminary data.</text>
</comment>
<gene>
    <name evidence="5" type="ORF">ACFQZU_14155</name>
</gene>
<dbReference type="PRINTS" id="PR00035">
    <property type="entry name" value="HTHGNTR"/>
</dbReference>
<dbReference type="InterPro" id="IPR036390">
    <property type="entry name" value="WH_DNA-bd_sf"/>
</dbReference>
<evidence type="ECO:0000256" key="1">
    <source>
        <dbReference type="ARBA" id="ARBA00023015"/>
    </source>
</evidence>
<accession>A0ABW3BGH9</accession>
<dbReference type="Gene3D" id="1.10.10.10">
    <property type="entry name" value="Winged helix-like DNA-binding domain superfamily/Winged helix DNA-binding domain"/>
    <property type="match status" value="1"/>
</dbReference>
<dbReference type="InterPro" id="IPR000524">
    <property type="entry name" value="Tscrpt_reg_HTH_GntR"/>
</dbReference>
<evidence type="ECO:0000256" key="3">
    <source>
        <dbReference type="ARBA" id="ARBA00023163"/>
    </source>
</evidence>
<dbReference type="PROSITE" id="PS50949">
    <property type="entry name" value="HTH_GNTR"/>
    <property type="match status" value="1"/>
</dbReference>
<dbReference type="PANTHER" id="PTHR44846">
    <property type="entry name" value="MANNOSYL-D-GLYCERATE TRANSPORT/METABOLISM SYSTEM REPRESSOR MNGR-RELATED"/>
    <property type="match status" value="1"/>
</dbReference>
<feature type="domain" description="HTH gntR-type" evidence="4">
    <location>
        <begin position="9"/>
        <end position="76"/>
    </location>
</feature>
<evidence type="ECO:0000313" key="5">
    <source>
        <dbReference type="EMBL" id="MFD0802451.1"/>
    </source>
</evidence>
<name>A0ABW3BGH9_9ACTN</name>
<organism evidence="5 6">
    <name type="scientific">Streptomonospora algeriensis</name>
    <dbReference type="NCBI Taxonomy" id="995084"/>
    <lineage>
        <taxon>Bacteria</taxon>
        <taxon>Bacillati</taxon>
        <taxon>Actinomycetota</taxon>
        <taxon>Actinomycetes</taxon>
        <taxon>Streptosporangiales</taxon>
        <taxon>Nocardiopsidaceae</taxon>
        <taxon>Streptomonospora</taxon>
    </lineage>
</organism>
<protein>
    <submittedName>
        <fullName evidence="5">Winged helix-turn-helix domain-containing protein</fullName>
    </submittedName>
</protein>
<dbReference type="CDD" id="cd07377">
    <property type="entry name" value="WHTH_GntR"/>
    <property type="match status" value="1"/>
</dbReference>
<dbReference type="InterPro" id="IPR050679">
    <property type="entry name" value="Bact_HTH_transcr_reg"/>
</dbReference>
<dbReference type="SUPFAM" id="SSF46785">
    <property type="entry name" value="Winged helix' DNA-binding domain"/>
    <property type="match status" value="1"/>
</dbReference>
<keyword evidence="3" id="KW-0804">Transcription</keyword>
<dbReference type="InterPro" id="IPR036388">
    <property type="entry name" value="WH-like_DNA-bd_sf"/>
</dbReference>
<dbReference type="SMART" id="SM00345">
    <property type="entry name" value="HTH_GNTR"/>
    <property type="match status" value="1"/>
</dbReference>
<keyword evidence="1" id="KW-0805">Transcription regulation</keyword>
<evidence type="ECO:0000313" key="6">
    <source>
        <dbReference type="Proteomes" id="UP001596956"/>
    </source>
</evidence>
<keyword evidence="6" id="KW-1185">Reference proteome</keyword>
<evidence type="ECO:0000256" key="2">
    <source>
        <dbReference type="ARBA" id="ARBA00023125"/>
    </source>
</evidence>
<sequence>MGETLEGPEPLYSQVAGIVRGRIKDGTYRPNQRVPSESELGDEFDVSRRTVRAAYAILLEEGLIVTSPGRGTFVKA</sequence>